<dbReference type="AlphaFoldDB" id="A0A4P6ZKX3"/>
<protein>
    <submittedName>
        <fullName evidence="2">DUF1275 domain-containing protein</fullName>
    </submittedName>
</protein>
<evidence type="ECO:0000313" key="3">
    <source>
        <dbReference type="Proteomes" id="UP000294321"/>
    </source>
</evidence>
<feature type="transmembrane region" description="Helical" evidence="1">
    <location>
        <begin position="68"/>
        <end position="88"/>
    </location>
</feature>
<feature type="transmembrane region" description="Helical" evidence="1">
    <location>
        <begin position="203"/>
        <end position="220"/>
    </location>
</feature>
<feature type="transmembrane region" description="Helical" evidence="1">
    <location>
        <begin position="20"/>
        <end position="48"/>
    </location>
</feature>
<evidence type="ECO:0000313" key="2">
    <source>
        <dbReference type="EMBL" id="QBP18213.1"/>
    </source>
</evidence>
<dbReference type="PANTHER" id="PTHR37314">
    <property type="entry name" value="SLR0142 PROTEIN"/>
    <property type="match status" value="1"/>
</dbReference>
<dbReference type="Pfam" id="PF06912">
    <property type="entry name" value="DUF1275"/>
    <property type="match status" value="1"/>
</dbReference>
<keyword evidence="3" id="KW-1185">Reference proteome</keyword>
<dbReference type="EMBL" id="CP034726">
    <property type="protein sequence ID" value="QBP18213.1"/>
    <property type="molecule type" value="Genomic_DNA"/>
</dbReference>
<name>A0A4P6ZKX3_9LACO</name>
<dbReference type="InterPro" id="IPR010699">
    <property type="entry name" value="DUF1275"/>
</dbReference>
<proteinExistence type="predicted"/>
<accession>A0A4P6ZKX3</accession>
<keyword evidence="1" id="KW-1133">Transmembrane helix</keyword>
<evidence type="ECO:0000256" key="1">
    <source>
        <dbReference type="SAM" id="Phobius"/>
    </source>
</evidence>
<feature type="transmembrane region" description="Helical" evidence="1">
    <location>
        <begin position="100"/>
        <end position="122"/>
    </location>
</feature>
<dbReference type="KEGG" id="lji:ELX58_03475"/>
<gene>
    <name evidence="2" type="ORF">ELX58_03475</name>
</gene>
<sequence>MPKIREDRKMTKLHQLYQSLPVGMLLCAVGGSLDADSFLLHGHVFAGLQTGNLVLLGAGYSQLSGMQIIKYISALVAFVLGLILTRFYQDLCKAAKAHHFSFSAQMILAEVILLLVVCLLSQSGHDLISIALMSFVGAVQLQTFPKIKGHPFTPLMMMGHMKKTINFMDKGDYPRVIANLLSLISFFIGAIITGLLIQWLNDWALLFAIIMLISIFIVAVNKKAC</sequence>
<keyword evidence="1" id="KW-0812">Transmembrane</keyword>
<organism evidence="2 3">
    <name type="scientific">Acetilactobacillus jinshanensis</name>
    <dbReference type="NCBI Taxonomy" id="1720083"/>
    <lineage>
        <taxon>Bacteria</taxon>
        <taxon>Bacillati</taxon>
        <taxon>Bacillota</taxon>
        <taxon>Bacilli</taxon>
        <taxon>Lactobacillales</taxon>
        <taxon>Lactobacillaceae</taxon>
        <taxon>Acetilactobacillus</taxon>
    </lineage>
</organism>
<dbReference type="OrthoDB" id="7057004at2"/>
<keyword evidence="1" id="KW-0472">Membrane</keyword>
<reference evidence="3" key="1">
    <citation type="submission" date="2018-12" db="EMBL/GenBank/DDBJ databases">
        <title>A new species of lactobacillus.</title>
        <authorList>
            <person name="Jian Y."/>
            <person name="Xin L."/>
            <person name="Hong Z.J."/>
            <person name="Ming L.Z."/>
            <person name="Hong X.Z."/>
        </authorList>
    </citation>
    <scope>NUCLEOTIDE SEQUENCE [LARGE SCALE GENOMIC DNA]</scope>
    <source>
        <strain evidence="3">HSLZ-75</strain>
    </source>
</reference>
<feature type="transmembrane region" description="Helical" evidence="1">
    <location>
        <begin position="176"/>
        <end position="197"/>
    </location>
</feature>
<dbReference type="Proteomes" id="UP000294321">
    <property type="component" value="Chromosome"/>
</dbReference>
<dbReference type="PANTHER" id="PTHR37314:SF4">
    <property type="entry name" value="UPF0700 TRANSMEMBRANE PROTEIN YOAK"/>
    <property type="match status" value="1"/>
</dbReference>